<feature type="transmembrane region" description="Helical" evidence="6">
    <location>
        <begin position="147"/>
        <end position="168"/>
    </location>
</feature>
<dbReference type="Pfam" id="PF03073">
    <property type="entry name" value="TspO_MBR"/>
    <property type="match status" value="1"/>
</dbReference>
<keyword evidence="5 6" id="KW-0472">Membrane</keyword>
<dbReference type="GO" id="GO:0016020">
    <property type="term" value="C:membrane"/>
    <property type="evidence" value="ECO:0007669"/>
    <property type="project" value="UniProtKB-SubCell"/>
</dbReference>
<evidence type="ECO:0000256" key="3">
    <source>
        <dbReference type="ARBA" id="ARBA00022692"/>
    </source>
</evidence>
<dbReference type="GO" id="GO:0033013">
    <property type="term" value="P:tetrapyrrole metabolic process"/>
    <property type="evidence" value="ECO:0007669"/>
    <property type="project" value="UniProtKB-ARBA"/>
</dbReference>
<evidence type="ECO:0000256" key="1">
    <source>
        <dbReference type="ARBA" id="ARBA00004141"/>
    </source>
</evidence>
<feature type="transmembrane region" description="Helical" evidence="6">
    <location>
        <begin position="62"/>
        <end position="83"/>
    </location>
</feature>
<feature type="transmembrane region" description="Helical" evidence="6">
    <location>
        <begin position="95"/>
        <end position="113"/>
    </location>
</feature>
<dbReference type="PIRSF" id="PIRSF005859">
    <property type="entry name" value="PBR"/>
    <property type="match status" value="1"/>
</dbReference>
<gene>
    <name evidence="7" type="ORF">EZ242_06425</name>
</gene>
<keyword evidence="4 6" id="KW-1133">Transmembrane helix</keyword>
<accession>A0A4Z0BNY6</accession>
<keyword evidence="3 6" id="KW-0812">Transmembrane</keyword>
<dbReference type="Gene3D" id="1.20.1260.100">
    <property type="entry name" value="TspO/MBR protein"/>
    <property type="match status" value="1"/>
</dbReference>
<dbReference type="PANTHER" id="PTHR10057:SF0">
    <property type="entry name" value="TRANSLOCATOR PROTEIN"/>
    <property type="match status" value="1"/>
</dbReference>
<evidence type="ECO:0000256" key="5">
    <source>
        <dbReference type="ARBA" id="ARBA00023136"/>
    </source>
</evidence>
<dbReference type="CDD" id="cd15904">
    <property type="entry name" value="TSPO_MBR"/>
    <property type="match status" value="1"/>
</dbReference>
<evidence type="ECO:0000313" key="8">
    <source>
        <dbReference type="Proteomes" id="UP000297564"/>
    </source>
</evidence>
<keyword evidence="8" id="KW-1185">Reference proteome</keyword>
<evidence type="ECO:0000256" key="6">
    <source>
        <dbReference type="SAM" id="Phobius"/>
    </source>
</evidence>
<evidence type="ECO:0000256" key="4">
    <source>
        <dbReference type="ARBA" id="ARBA00022989"/>
    </source>
</evidence>
<dbReference type="Proteomes" id="UP000297564">
    <property type="component" value="Unassembled WGS sequence"/>
</dbReference>
<evidence type="ECO:0000256" key="2">
    <source>
        <dbReference type="ARBA" id="ARBA00007524"/>
    </source>
</evidence>
<name>A0A4Z0BNY6_9BURK</name>
<comment type="caution">
    <text evidence="7">The sequence shown here is derived from an EMBL/GenBank/DDBJ whole genome shotgun (WGS) entry which is preliminary data.</text>
</comment>
<dbReference type="PANTHER" id="PTHR10057">
    <property type="entry name" value="PERIPHERAL-TYPE BENZODIAZEPINE RECEPTOR"/>
    <property type="match status" value="1"/>
</dbReference>
<dbReference type="AlphaFoldDB" id="A0A4Z0BNY6"/>
<comment type="subcellular location">
    <subcellularLocation>
        <location evidence="1">Membrane</location>
        <topology evidence="1">Multi-pass membrane protein</topology>
    </subcellularLocation>
</comment>
<feature type="transmembrane region" description="Helical" evidence="6">
    <location>
        <begin position="23"/>
        <end position="50"/>
    </location>
</feature>
<sequence length="176" mass="18845">MPSTLHGEPSAGPPTPSPGRQALALAIALGVCFTAAGLGAIASAGAPAFYAQLQRPAWAPPAGLFGPVWTVLYALMAVSAWLVWRTQGVAMRTALAFFAAQLVANAAWSWLFFAWRLGAFAFADVLLLWLLLAATIVRFWRLHRGAAVLLLPYLAWVTYAAALTWSVWQRNPGLLG</sequence>
<comment type="similarity">
    <text evidence="2">Belongs to the TspO/BZRP family.</text>
</comment>
<dbReference type="InterPro" id="IPR004307">
    <property type="entry name" value="TspO_MBR"/>
</dbReference>
<reference evidence="7 8" key="1">
    <citation type="submission" date="2019-03" db="EMBL/GenBank/DDBJ databases">
        <title>Ramlibacter rhizophilus CCTCC AB2015357, whole genome shotgun sequence.</title>
        <authorList>
            <person name="Zhang X."/>
            <person name="Feng G."/>
            <person name="Zhu H."/>
        </authorList>
    </citation>
    <scope>NUCLEOTIDE SEQUENCE [LARGE SCALE GENOMIC DNA]</scope>
    <source>
        <strain evidence="7 8">CCTCC AB2015357</strain>
    </source>
</reference>
<proteinExistence type="inferred from homology"/>
<dbReference type="FunFam" id="1.20.1260.100:FF:000001">
    <property type="entry name" value="translocator protein 2"/>
    <property type="match status" value="1"/>
</dbReference>
<dbReference type="EMBL" id="SMLL01000003">
    <property type="protein sequence ID" value="TFZ01026.1"/>
    <property type="molecule type" value="Genomic_DNA"/>
</dbReference>
<organism evidence="7 8">
    <name type="scientific">Ramlibacter rhizophilus</name>
    <dbReference type="NCBI Taxonomy" id="1781167"/>
    <lineage>
        <taxon>Bacteria</taxon>
        <taxon>Pseudomonadati</taxon>
        <taxon>Pseudomonadota</taxon>
        <taxon>Betaproteobacteria</taxon>
        <taxon>Burkholderiales</taxon>
        <taxon>Comamonadaceae</taxon>
        <taxon>Ramlibacter</taxon>
    </lineage>
</organism>
<dbReference type="OrthoDB" id="9795496at2"/>
<feature type="transmembrane region" description="Helical" evidence="6">
    <location>
        <begin position="119"/>
        <end position="140"/>
    </location>
</feature>
<protein>
    <submittedName>
        <fullName evidence="7">Tryptophan-rich sensory protein</fullName>
    </submittedName>
</protein>
<dbReference type="RefSeq" id="WP_135284323.1">
    <property type="nucleotide sequence ID" value="NZ_SMLL01000003.1"/>
</dbReference>
<evidence type="ECO:0000313" key="7">
    <source>
        <dbReference type="EMBL" id="TFZ01026.1"/>
    </source>
</evidence>
<dbReference type="InterPro" id="IPR038330">
    <property type="entry name" value="TspO/MBR-related_sf"/>
</dbReference>